<dbReference type="EMBL" id="CP100595">
    <property type="protein sequence ID" value="UTJ07554.1"/>
    <property type="molecule type" value="Genomic_DNA"/>
</dbReference>
<organism evidence="1 2">
    <name type="scientific">Arcobacter roscoffensis</name>
    <dbReference type="NCBI Taxonomy" id="2961520"/>
    <lineage>
        <taxon>Bacteria</taxon>
        <taxon>Pseudomonadati</taxon>
        <taxon>Campylobacterota</taxon>
        <taxon>Epsilonproteobacteria</taxon>
        <taxon>Campylobacterales</taxon>
        <taxon>Arcobacteraceae</taxon>
        <taxon>Arcobacter</taxon>
    </lineage>
</organism>
<accession>A0ABY5E7Q1</accession>
<evidence type="ECO:0000313" key="1">
    <source>
        <dbReference type="EMBL" id="UTJ07554.1"/>
    </source>
</evidence>
<dbReference type="Proteomes" id="UP001060012">
    <property type="component" value="Chromosome"/>
</dbReference>
<sequence length="154" mass="18231">MNIENYFEKDKITQNLADYEIFYQVSLGKLCSLTNNTNINYDIELQYALGSIYELLKDLDSLDNINEIFQDELKKQAAMDALQKFANDNLDDVKTEKIEIEHMVHEINDNRFFNETMIEVCKEHKEEQKKKWQEIITDDLSQAIILSLKQLEEK</sequence>
<proteinExistence type="predicted"/>
<protein>
    <submittedName>
        <fullName evidence="1">Uncharacterized protein</fullName>
    </submittedName>
</protein>
<gene>
    <name evidence="1" type="ORF">NJU99_05500</name>
</gene>
<reference evidence="1" key="1">
    <citation type="submission" date="2022-07" db="EMBL/GenBank/DDBJ databases">
        <title>Arcobacter roscoffensis sp. nov., a marine bacterium isolated from coastal seawater collected from Roscoff, France.</title>
        <authorList>
            <person name="Pascual J."/>
            <person name="Lepeaux C."/>
            <person name="Methner A."/>
            <person name="Overmann J."/>
        </authorList>
    </citation>
    <scope>NUCLEOTIDE SEQUENCE</scope>
    <source>
        <strain evidence="1">ARW1-2F2</strain>
    </source>
</reference>
<evidence type="ECO:0000313" key="2">
    <source>
        <dbReference type="Proteomes" id="UP001060012"/>
    </source>
</evidence>
<keyword evidence="2" id="KW-1185">Reference proteome</keyword>
<name>A0ABY5E7Q1_9BACT</name>
<dbReference type="RefSeq" id="WP_254577728.1">
    <property type="nucleotide sequence ID" value="NZ_CP100595.1"/>
</dbReference>